<reference evidence="8 9" key="1">
    <citation type="submission" date="2013-09" db="EMBL/GenBank/DDBJ databases">
        <title>Whole genome shotgun sequence of Novosphingobium tardaugens NBRC 16725.</title>
        <authorList>
            <person name="Isaki S."/>
            <person name="Hosoyama A."/>
            <person name="Tsuchikane K."/>
            <person name="Katsumata H."/>
            <person name="Ando Y."/>
            <person name="Yamazaki S."/>
            <person name="Fujita N."/>
        </authorList>
    </citation>
    <scope>NUCLEOTIDE SEQUENCE [LARGE SCALE GENOMIC DNA]</scope>
    <source>
        <strain evidence="8 9">NBRC 16725</strain>
    </source>
</reference>
<dbReference type="Gene3D" id="1.10.443.10">
    <property type="entry name" value="Intergrase catalytic core"/>
    <property type="match status" value="1"/>
</dbReference>
<keyword evidence="3 5" id="KW-0238">DNA-binding</keyword>
<dbReference type="InterPro" id="IPR010998">
    <property type="entry name" value="Integrase_recombinase_N"/>
</dbReference>
<dbReference type="GO" id="GO:0003677">
    <property type="term" value="F:DNA binding"/>
    <property type="evidence" value="ECO:0007669"/>
    <property type="project" value="UniProtKB-UniRule"/>
</dbReference>
<dbReference type="CDD" id="cd00801">
    <property type="entry name" value="INT_P4_C"/>
    <property type="match status" value="1"/>
</dbReference>
<evidence type="ECO:0000256" key="4">
    <source>
        <dbReference type="ARBA" id="ARBA00023172"/>
    </source>
</evidence>
<dbReference type="InterPro" id="IPR050808">
    <property type="entry name" value="Phage_Integrase"/>
</dbReference>
<organism evidence="8 9">
    <name type="scientific">Caenibius tardaugens NBRC 16725</name>
    <dbReference type="NCBI Taxonomy" id="1219035"/>
    <lineage>
        <taxon>Bacteria</taxon>
        <taxon>Pseudomonadati</taxon>
        <taxon>Pseudomonadota</taxon>
        <taxon>Alphaproteobacteria</taxon>
        <taxon>Sphingomonadales</taxon>
        <taxon>Erythrobacteraceae</taxon>
        <taxon>Caenibius</taxon>
    </lineage>
</organism>
<dbReference type="Pfam" id="PF13356">
    <property type="entry name" value="Arm-DNA-bind_3"/>
    <property type="match status" value="1"/>
</dbReference>
<dbReference type="SUPFAM" id="SSF56349">
    <property type="entry name" value="DNA breaking-rejoining enzymes"/>
    <property type="match status" value="1"/>
</dbReference>
<accession>U2Y934</accession>
<name>U2Y934_9SPHN</name>
<dbReference type="Pfam" id="PF00589">
    <property type="entry name" value="Phage_integrase"/>
    <property type="match status" value="1"/>
</dbReference>
<evidence type="ECO:0000256" key="1">
    <source>
        <dbReference type="ARBA" id="ARBA00008857"/>
    </source>
</evidence>
<dbReference type="PROSITE" id="PS51900">
    <property type="entry name" value="CB"/>
    <property type="match status" value="1"/>
</dbReference>
<evidence type="ECO:0000256" key="5">
    <source>
        <dbReference type="PROSITE-ProRule" id="PRU01248"/>
    </source>
</evidence>
<evidence type="ECO:0000259" key="6">
    <source>
        <dbReference type="PROSITE" id="PS51898"/>
    </source>
</evidence>
<evidence type="ECO:0000313" key="8">
    <source>
        <dbReference type="EMBL" id="GAD49791.1"/>
    </source>
</evidence>
<dbReference type="KEGG" id="ntd:EGO55_18235"/>
<dbReference type="InterPro" id="IPR013762">
    <property type="entry name" value="Integrase-like_cat_sf"/>
</dbReference>
<dbReference type="InterPro" id="IPR025166">
    <property type="entry name" value="Integrase_DNA_bind_dom"/>
</dbReference>
<gene>
    <name evidence="8" type="ORF">NT2_06_02310</name>
</gene>
<dbReference type="GO" id="GO:0006310">
    <property type="term" value="P:DNA recombination"/>
    <property type="evidence" value="ECO:0007669"/>
    <property type="project" value="UniProtKB-KW"/>
</dbReference>
<proteinExistence type="inferred from homology"/>
<evidence type="ECO:0000313" key="9">
    <source>
        <dbReference type="Proteomes" id="UP000016568"/>
    </source>
</evidence>
<dbReference type="Gene3D" id="1.10.150.130">
    <property type="match status" value="1"/>
</dbReference>
<keyword evidence="9" id="KW-1185">Reference proteome</keyword>
<dbReference type="Gene3D" id="3.30.160.390">
    <property type="entry name" value="Integrase, DNA-binding domain"/>
    <property type="match status" value="1"/>
</dbReference>
<sequence length="431" mass="48070">MAASLTKNGIEALILRAKNGASGQLELRDDREPGLRIRAGQRSASWSYWGRLKNGQPTRIKLGSWPGMGIAEARAAAQEARAKVVQGHDLNEEKRVAAREAALEIRTRTTLKDVLDLYEELILAQHRRGSQTRRALDGKKGLLTTLANRKPASITRAEISDLVKKHARQAPISANRKLAYASAFFNWCVEEEILTDSPAKNIRKPAKENERDRFHTLEELSEVWTATTGLGYPFEQLYRLLIALPMRREEISAMPVADLSVGDDDAPDQGIWVLPAGRTKNAKALRVPLSPLARSIIVEALNHKERPKDSKLLFSTTGETSVSGFTKAKRRIDKAIRAARIKEAEQVGGDPEAVEHMPHWTVHDLRTTFNTHACEILSVPPHVADRILNHVATATRSKIMRVYNKSEMFDARKKALCDWADLLSAQVISNN</sequence>
<dbReference type="PANTHER" id="PTHR30629:SF2">
    <property type="entry name" value="PROPHAGE INTEGRASE INTS-RELATED"/>
    <property type="match status" value="1"/>
</dbReference>
<dbReference type="AlphaFoldDB" id="U2Y934"/>
<keyword evidence="4" id="KW-0233">DNA recombination</keyword>
<dbReference type="GO" id="GO:0015074">
    <property type="term" value="P:DNA integration"/>
    <property type="evidence" value="ECO:0007669"/>
    <property type="project" value="UniProtKB-KW"/>
</dbReference>
<evidence type="ECO:0000256" key="2">
    <source>
        <dbReference type="ARBA" id="ARBA00022908"/>
    </source>
</evidence>
<protein>
    <submittedName>
        <fullName evidence="8">Putative site-specific recombinase</fullName>
    </submittedName>
</protein>
<keyword evidence="2" id="KW-0229">DNA integration</keyword>
<dbReference type="OrthoDB" id="7615137at2"/>
<dbReference type="EMBL" id="BASZ01000006">
    <property type="protein sequence ID" value="GAD49791.1"/>
    <property type="molecule type" value="Genomic_DNA"/>
</dbReference>
<dbReference type="PROSITE" id="PS51898">
    <property type="entry name" value="TYR_RECOMBINASE"/>
    <property type="match status" value="1"/>
</dbReference>
<comment type="similarity">
    <text evidence="1">Belongs to the 'phage' integrase family.</text>
</comment>
<dbReference type="RefSeq" id="WP_021690696.1">
    <property type="nucleotide sequence ID" value="NZ_BASZ01000006.1"/>
</dbReference>
<dbReference type="eggNOG" id="COG0582">
    <property type="taxonomic scope" value="Bacteria"/>
</dbReference>
<dbReference type="Proteomes" id="UP000016568">
    <property type="component" value="Unassembled WGS sequence"/>
</dbReference>
<dbReference type="InterPro" id="IPR038488">
    <property type="entry name" value="Integrase_DNA-bd_sf"/>
</dbReference>
<dbReference type="InterPro" id="IPR011010">
    <property type="entry name" value="DNA_brk_join_enz"/>
</dbReference>
<feature type="domain" description="Core-binding (CB)" evidence="7">
    <location>
        <begin position="109"/>
        <end position="189"/>
    </location>
</feature>
<dbReference type="PANTHER" id="PTHR30629">
    <property type="entry name" value="PROPHAGE INTEGRASE"/>
    <property type="match status" value="1"/>
</dbReference>
<dbReference type="InterPro" id="IPR044068">
    <property type="entry name" value="CB"/>
</dbReference>
<evidence type="ECO:0000259" key="7">
    <source>
        <dbReference type="PROSITE" id="PS51900"/>
    </source>
</evidence>
<feature type="domain" description="Tyr recombinase" evidence="6">
    <location>
        <begin position="210"/>
        <end position="418"/>
    </location>
</feature>
<evidence type="ECO:0000256" key="3">
    <source>
        <dbReference type="ARBA" id="ARBA00023125"/>
    </source>
</evidence>
<comment type="caution">
    <text evidence="8">The sequence shown here is derived from an EMBL/GenBank/DDBJ whole genome shotgun (WGS) entry which is preliminary data.</text>
</comment>
<dbReference type="InterPro" id="IPR002104">
    <property type="entry name" value="Integrase_catalytic"/>
</dbReference>